<proteinExistence type="inferred from homology"/>
<evidence type="ECO:0000256" key="6">
    <source>
        <dbReference type="ARBA" id="ARBA00023310"/>
    </source>
</evidence>
<keyword evidence="6" id="KW-0066">ATP synthesis</keyword>
<dbReference type="AlphaFoldDB" id="A0A382AHP0"/>
<dbReference type="PRINTS" id="PR00125">
    <property type="entry name" value="ATPASEDELTA"/>
</dbReference>
<dbReference type="InterPro" id="IPR026015">
    <property type="entry name" value="ATP_synth_OSCP/delta_N_sf"/>
</dbReference>
<evidence type="ECO:0000256" key="4">
    <source>
        <dbReference type="ARBA" id="ARBA00023065"/>
    </source>
</evidence>
<evidence type="ECO:0000256" key="2">
    <source>
        <dbReference type="ARBA" id="ARBA00022448"/>
    </source>
</evidence>
<reference evidence="7" key="1">
    <citation type="submission" date="2018-05" db="EMBL/GenBank/DDBJ databases">
        <authorList>
            <person name="Lanie J.A."/>
            <person name="Ng W.-L."/>
            <person name="Kazmierczak K.M."/>
            <person name="Andrzejewski T.M."/>
            <person name="Davidsen T.M."/>
            <person name="Wayne K.J."/>
            <person name="Tettelin H."/>
            <person name="Glass J.I."/>
            <person name="Rusch D."/>
            <person name="Podicherti R."/>
            <person name="Tsui H.-C.T."/>
            <person name="Winkler M.E."/>
        </authorList>
    </citation>
    <scope>NUCLEOTIDE SEQUENCE</scope>
</reference>
<evidence type="ECO:0000256" key="1">
    <source>
        <dbReference type="ARBA" id="ARBA00004370"/>
    </source>
</evidence>
<dbReference type="EMBL" id="UINC01025363">
    <property type="protein sequence ID" value="SVB00811.1"/>
    <property type="molecule type" value="Genomic_DNA"/>
</dbReference>
<evidence type="ECO:0000256" key="5">
    <source>
        <dbReference type="ARBA" id="ARBA00023136"/>
    </source>
</evidence>
<sequence>MIENVISKRYAKALSSSISDEGILKRALESLKVFGNAIEADRQLERFFSHPGISETKKIGLVSELCDRLQVETVVRNLLTMLTQRRKILFLKNIAGYFEKVVNERLNQVRVHVTSAHPLTNKNIDKLKTGLNRILEKTILIDTSENQSLIGGIQLQVGDQVADATIKNRLVILKRTIEKEEVA</sequence>
<evidence type="ECO:0008006" key="8">
    <source>
        <dbReference type="Google" id="ProtNLM"/>
    </source>
</evidence>
<dbReference type="SUPFAM" id="SSF47928">
    <property type="entry name" value="N-terminal domain of the delta subunit of the F1F0-ATP synthase"/>
    <property type="match status" value="1"/>
</dbReference>
<dbReference type="GO" id="GO:0046933">
    <property type="term" value="F:proton-transporting ATP synthase activity, rotational mechanism"/>
    <property type="evidence" value="ECO:0007669"/>
    <property type="project" value="InterPro"/>
</dbReference>
<keyword evidence="4" id="KW-0406">Ion transport</keyword>
<protein>
    <recommendedName>
        <fullName evidence="8">ATP synthase subunit delta</fullName>
    </recommendedName>
</protein>
<organism evidence="7">
    <name type="scientific">marine metagenome</name>
    <dbReference type="NCBI Taxonomy" id="408172"/>
    <lineage>
        <taxon>unclassified sequences</taxon>
        <taxon>metagenomes</taxon>
        <taxon>ecological metagenomes</taxon>
    </lineage>
</organism>
<evidence type="ECO:0000313" key="7">
    <source>
        <dbReference type="EMBL" id="SVB00811.1"/>
    </source>
</evidence>
<comment type="subcellular location">
    <subcellularLocation>
        <location evidence="1">Membrane</location>
    </subcellularLocation>
</comment>
<keyword evidence="5" id="KW-0472">Membrane</keyword>
<dbReference type="HAMAP" id="MF_01416">
    <property type="entry name" value="ATP_synth_delta_bact"/>
    <property type="match status" value="1"/>
</dbReference>
<dbReference type="Gene3D" id="1.10.520.20">
    <property type="entry name" value="N-terminal domain of the delta subunit of the F1F0-ATP synthase"/>
    <property type="match status" value="1"/>
</dbReference>
<evidence type="ECO:0000256" key="3">
    <source>
        <dbReference type="ARBA" id="ARBA00022781"/>
    </source>
</evidence>
<dbReference type="PANTHER" id="PTHR11910">
    <property type="entry name" value="ATP SYNTHASE DELTA CHAIN"/>
    <property type="match status" value="1"/>
</dbReference>
<dbReference type="GO" id="GO:0016020">
    <property type="term" value="C:membrane"/>
    <property type="evidence" value="ECO:0007669"/>
    <property type="project" value="UniProtKB-SubCell"/>
</dbReference>
<dbReference type="Pfam" id="PF00213">
    <property type="entry name" value="OSCP"/>
    <property type="match status" value="1"/>
</dbReference>
<accession>A0A382AHP0</accession>
<keyword evidence="2" id="KW-0813">Transport</keyword>
<keyword evidence="3" id="KW-0375">Hydrogen ion transport</keyword>
<dbReference type="InterPro" id="IPR000711">
    <property type="entry name" value="ATPase_OSCP/dsu"/>
</dbReference>
<name>A0A382AHP0_9ZZZZ</name>
<dbReference type="NCBIfam" id="TIGR01145">
    <property type="entry name" value="ATP_synt_delta"/>
    <property type="match status" value="1"/>
</dbReference>
<gene>
    <name evidence="7" type="ORF">METZ01_LOCUS153665</name>
</gene>